<name>W7B5X1_9LIST</name>
<feature type="transmembrane region" description="Helical" evidence="1">
    <location>
        <begin position="114"/>
        <end position="131"/>
    </location>
</feature>
<dbReference type="InterPro" id="IPR028098">
    <property type="entry name" value="Glyco_trans_4-like_N"/>
</dbReference>
<dbReference type="STRING" id="1265819.PGRAN_15832"/>
<dbReference type="RefSeq" id="WP_036068324.1">
    <property type="nucleotide sequence ID" value="NZ_AODD01000036.1"/>
</dbReference>
<evidence type="ECO:0000313" key="3">
    <source>
        <dbReference type="EMBL" id="EUJ18226.1"/>
    </source>
</evidence>
<dbReference type="SUPFAM" id="SSF53756">
    <property type="entry name" value="UDP-Glycosyltransferase/glycogen phosphorylase"/>
    <property type="match status" value="1"/>
</dbReference>
<protein>
    <submittedName>
        <fullName evidence="3">Group 1 glycosyl transferase</fullName>
    </submittedName>
</protein>
<dbReference type="AlphaFoldDB" id="W7B5X1"/>
<dbReference type="PANTHER" id="PTHR45947">
    <property type="entry name" value="SULFOQUINOVOSYL TRANSFERASE SQD2"/>
    <property type="match status" value="1"/>
</dbReference>
<comment type="caution">
    <text evidence="3">The sequence shown here is derived from an EMBL/GenBank/DDBJ whole genome shotgun (WGS) entry which is preliminary data.</text>
</comment>
<feature type="domain" description="Glycosyltransferase subfamily 4-like N-terminal" evidence="2">
    <location>
        <begin position="48"/>
        <end position="206"/>
    </location>
</feature>
<dbReference type="GO" id="GO:0016758">
    <property type="term" value="F:hexosyltransferase activity"/>
    <property type="evidence" value="ECO:0007669"/>
    <property type="project" value="TreeGrafter"/>
</dbReference>
<dbReference type="InterPro" id="IPR050194">
    <property type="entry name" value="Glycosyltransferase_grp1"/>
</dbReference>
<dbReference type="PANTHER" id="PTHR45947:SF3">
    <property type="entry name" value="SULFOQUINOVOSYL TRANSFERASE SQD2"/>
    <property type="match status" value="1"/>
</dbReference>
<keyword evidence="1" id="KW-0472">Membrane</keyword>
<sequence>MSKTYQIPKALTTMKSKLLIISQVFEPEIGSGANRITSIYHYISKVFEVEVLTNEPSYPNDFVYQKQDTKKNSNITRSRAYIKHSNNMIVRLFFYAEITISAVLLAVKRSRVDIVFLSTPPLFLGLAALFVKRKKLVIDIRDLWTESLRGIRRYNNPVILCVSVFFEKMLYKRADLIIINSEGFYEPLEQMGICKSKIKWIPNSIEAKEFMLKNAEPSDVCKVIYSGNVGLAQDMDMFLELAADYLGDSSVQFEIIGYGSNYQALRTEMTRRNLVNINILGVQTREETLEIVSKSDIAFVGLVEHPAFENVLPGKIVDYLGLGIPIIGQVSGYSKSIIDAANAGVTFTKDSFRQPAVARALHQLFRNVSYRQALAENAFTYANKHFSASKNYQRLADILLDTMEGK</sequence>
<keyword evidence="4" id="KW-1185">Reference proteome</keyword>
<dbReference type="PATRIC" id="fig|1265819.5.peg.3153"/>
<keyword evidence="3" id="KW-0808">Transferase</keyword>
<dbReference type="CDD" id="cd03794">
    <property type="entry name" value="GT4_WbuB-like"/>
    <property type="match status" value="1"/>
</dbReference>
<proteinExistence type="predicted"/>
<dbReference type="Proteomes" id="UP000019253">
    <property type="component" value="Unassembled WGS sequence"/>
</dbReference>
<keyword evidence="1" id="KW-0812">Transmembrane</keyword>
<accession>W7B5X1</accession>
<feature type="transmembrane region" description="Helical" evidence="1">
    <location>
        <begin position="88"/>
        <end position="108"/>
    </location>
</feature>
<dbReference type="OrthoDB" id="9811902at2"/>
<dbReference type="EMBL" id="AODD01000036">
    <property type="protein sequence ID" value="EUJ18226.1"/>
    <property type="molecule type" value="Genomic_DNA"/>
</dbReference>
<reference evidence="3 4" key="1">
    <citation type="journal article" date="2014" name="Int. J. Syst. Evol. Microbiol.">
        <title>Listeria floridensis sp. nov., Listeria aquatica sp. nov., Listeria cornellensis sp. nov., Listeria riparia sp. nov. and Listeria grandensis sp. nov., from agricultural and natural environments.</title>
        <authorList>
            <person name="den Bakker H.C."/>
            <person name="Warchocki S."/>
            <person name="Wright E.M."/>
            <person name="Allred A.F."/>
            <person name="Ahlstrom C."/>
            <person name="Manuel C.S."/>
            <person name="Stasiewicz M.J."/>
            <person name="Burrell A."/>
            <person name="Roof S."/>
            <person name="Strawn L."/>
            <person name="Fortes E.D."/>
            <person name="Nightingale K.K."/>
            <person name="Kephart D."/>
            <person name="Wiedmann M."/>
        </authorList>
    </citation>
    <scope>NUCLEOTIDE SEQUENCE [LARGE SCALE GENOMIC DNA]</scope>
    <source>
        <strain evidence="4">FSL F6-971</strain>
    </source>
</reference>
<evidence type="ECO:0000259" key="2">
    <source>
        <dbReference type="Pfam" id="PF13439"/>
    </source>
</evidence>
<dbReference type="Gene3D" id="3.40.50.2000">
    <property type="entry name" value="Glycogen Phosphorylase B"/>
    <property type="match status" value="2"/>
</dbReference>
<keyword evidence="1" id="KW-1133">Transmembrane helix</keyword>
<organism evidence="3 4">
    <name type="scientific">Listeria grandensis FSL F6-0971</name>
    <dbReference type="NCBI Taxonomy" id="1265819"/>
    <lineage>
        <taxon>Bacteria</taxon>
        <taxon>Bacillati</taxon>
        <taxon>Bacillota</taxon>
        <taxon>Bacilli</taxon>
        <taxon>Bacillales</taxon>
        <taxon>Listeriaceae</taxon>
        <taxon>Listeria</taxon>
    </lineage>
</organism>
<evidence type="ECO:0000256" key="1">
    <source>
        <dbReference type="SAM" id="Phobius"/>
    </source>
</evidence>
<evidence type="ECO:0000313" key="4">
    <source>
        <dbReference type="Proteomes" id="UP000019253"/>
    </source>
</evidence>
<gene>
    <name evidence="3" type="ORF">PGRAN_15832</name>
</gene>
<dbReference type="Pfam" id="PF13439">
    <property type="entry name" value="Glyco_transf_4"/>
    <property type="match status" value="1"/>
</dbReference>